<dbReference type="Pfam" id="PF22458">
    <property type="entry name" value="RsmF-B_ferredox"/>
    <property type="match status" value="1"/>
</dbReference>
<dbReference type="GO" id="GO:0008649">
    <property type="term" value="F:rRNA methyltransferase activity"/>
    <property type="evidence" value="ECO:0007669"/>
    <property type="project" value="InterPro"/>
</dbReference>
<feature type="domain" description="SAM-dependent MTase RsmB/NOP-type" evidence="14">
    <location>
        <begin position="171"/>
        <end position="444"/>
    </location>
</feature>
<dbReference type="NCBIfam" id="NF011494">
    <property type="entry name" value="PRK14902.1"/>
    <property type="match status" value="1"/>
</dbReference>
<evidence type="ECO:0000256" key="5">
    <source>
        <dbReference type="ARBA" id="ARBA00022552"/>
    </source>
</evidence>
<dbReference type="Pfam" id="PF01189">
    <property type="entry name" value="Methyltr_RsmB-F"/>
    <property type="match status" value="1"/>
</dbReference>
<dbReference type="GO" id="GO:0006355">
    <property type="term" value="P:regulation of DNA-templated transcription"/>
    <property type="evidence" value="ECO:0007669"/>
    <property type="project" value="InterPro"/>
</dbReference>
<dbReference type="InterPro" id="IPR004573">
    <property type="entry name" value="rRNA_ssu_MeTfrase_B"/>
</dbReference>
<dbReference type="InterPro" id="IPR049560">
    <property type="entry name" value="MeTrfase_RsmB-F_NOP2_cat"/>
</dbReference>
<feature type="binding site" evidence="13">
    <location>
        <begin position="261"/>
        <end position="267"/>
    </location>
    <ligand>
        <name>S-adenosyl-L-methionine</name>
        <dbReference type="ChEBI" id="CHEBI:59789"/>
    </ligand>
</feature>
<dbReference type="InterPro" id="IPR054728">
    <property type="entry name" value="RsmB-like_ferredoxin"/>
</dbReference>
<keyword evidence="8 13" id="KW-0949">S-adenosyl-L-methionine</keyword>
<dbReference type="AlphaFoldDB" id="A0A926EBT2"/>
<evidence type="ECO:0000259" key="14">
    <source>
        <dbReference type="PROSITE" id="PS51686"/>
    </source>
</evidence>
<dbReference type="Gene3D" id="1.10.940.10">
    <property type="entry name" value="NusB-like"/>
    <property type="match status" value="1"/>
</dbReference>
<keyword evidence="6 13" id="KW-0489">Methyltransferase</keyword>
<evidence type="ECO:0000256" key="4">
    <source>
        <dbReference type="ARBA" id="ARBA00022490"/>
    </source>
</evidence>
<evidence type="ECO:0000256" key="8">
    <source>
        <dbReference type="ARBA" id="ARBA00022691"/>
    </source>
</evidence>
<feature type="active site" description="Nucleophile" evidence="13">
    <location>
        <position position="381"/>
    </location>
</feature>
<feature type="binding site" evidence="13">
    <location>
        <position position="312"/>
    </location>
    <ligand>
        <name>S-adenosyl-L-methionine</name>
        <dbReference type="ChEBI" id="CHEBI:59789"/>
    </ligand>
</feature>
<keyword evidence="9 13" id="KW-0694">RNA-binding</keyword>
<sequence>MDTARMLTAKALIKMERAKSYSNLTLDRLLSQSGLSSQDRAFAAALFYGVLERMLTLDAVIASRAKTPLPQMRPEVRAILRCGLYQLLYMDTVPESAAVNESVALAKAMGQGRAAGFVNALLRGFIREGKPLPLPDRGKDPVGYLSVAYASPRWLIKLWNKSYGEDKCEGLLRSSLGRPPLYARANTQKLTAEALAARLHEAGVGARALPHVPGALQLEGVGEVRELDAFKEGLFHIQDLSSQLCAMALAPKPGERVYDLCAAPGGKTFTLAQLMEDAGNLTAFDIHPHKVALIEDGAKRLGLRSVRAALGDASVYDEALPQADRVLCDVPCSGLGIIRRKPEIKYKRPEELSALPDIQYKILQNAANYVKAGGILLYSTCALSPAENEENVRRFLSEHPDFSPQALPEVFDRLFPGRAQAHQLTIFPEDIGSDGFFLATLRKER</sequence>
<comment type="function">
    <text evidence="1">Specifically methylates the cytosine at position 967 (m5C967) of 16S rRNA.</text>
</comment>
<dbReference type="FunFam" id="3.40.50.150:FF:000022">
    <property type="entry name" value="Ribosomal RNA small subunit methyltransferase B"/>
    <property type="match status" value="1"/>
</dbReference>
<dbReference type="EC" id="2.1.1.176" evidence="3"/>
<keyword evidence="5" id="KW-0698">rRNA processing</keyword>
<dbReference type="InterPro" id="IPR035926">
    <property type="entry name" value="NusB-like_sf"/>
</dbReference>
<dbReference type="PANTHER" id="PTHR22807">
    <property type="entry name" value="NOP2 YEAST -RELATED NOL1/NOP2/FMU SUN DOMAIN-CONTAINING"/>
    <property type="match status" value="1"/>
</dbReference>
<keyword evidence="4" id="KW-0963">Cytoplasm</keyword>
<dbReference type="Proteomes" id="UP000660861">
    <property type="component" value="Unassembled WGS sequence"/>
</dbReference>
<dbReference type="CDD" id="cd02440">
    <property type="entry name" value="AdoMet_MTases"/>
    <property type="match status" value="1"/>
</dbReference>
<evidence type="ECO:0000313" key="16">
    <source>
        <dbReference type="Proteomes" id="UP000660861"/>
    </source>
</evidence>
<accession>A0A926EBT2</accession>
<dbReference type="SUPFAM" id="SSF53335">
    <property type="entry name" value="S-adenosyl-L-methionine-dependent methyltransferases"/>
    <property type="match status" value="1"/>
</dbReference>
<name>A0A926EBT2_9FIRM</name>
<dbReference type="InterPro" id="IPR001678">
    <property type="entry name" value="MeTrfase_RsmB-F_NOP2_dom"/>
</dbReference>
<evidence type="ECO:0000256" key="11">
    <source>
        <dbReference type="ARBA" id="ARBA00031088"/>
    </source>
</evidence>
<organism evidence="15 16">
    <name type="scientific">Zongyangia hominis</name>
    <dbReference type="NCBI Taxonomy" id="2763677"/>
    <lineage>
        <taxon>Bacteria</taxon>
        <taxon>Bacillati</taxon>
        <taxon>Bacillota</taxon>
        <taxon>Clostridia</taxon>
        <taxon>Eubacteriales</taxon>
        <taxon>Oscillospiraceae</taxon>
        <taxon>Zongyangia</taxon>
    </lineage>
</organism>
<dbReference type="NCBIfam" id="TIGR00563">
    <property type="entry name" value="rsmB"/>
    <property type="match status" value="1"/>
</dbReference>
<keyword evidence="7 13" id="KW-0808">Transferase</keyword>
<keyword evidence="16" id="KW-1185">Reference proteome</keyword>
<dbReference type="PRINTS" id="PR02008">
    <property type="entry name" value="RCMTFAMILY"/>
</dbReference>
<dbReference type="Gene3D" id="3.40.50.150">
    <property type="entry name" value="Vaccinia Virus protein VP39"/>
    <property type="match status" value="1"/>
</dbReference>
<dbReference type="PROSITE" id="PS51686">
    <property type="entry name" value="SAM_MT_RSMB_NOP"/>
    <property type="match status" value="1"/>
</dbReference>
<evidence type="ECO:0000256" key="3">
    <source>
        <dbReference type="ARBA" id="ARBA00012140"/>
    </source>
</evidence>
<evidence type="ECO:0000313" key="15">
    <source>
        <dbReference type="EMBL" id="MBC8570913.1"/>
    </source>
</evidence>
<evidence type="ECO:0000256" key="6">
    <source>
        <dbReference type="ARBA" id="ARBA00022603"/>
    </source>
</evidence>
<proteinExistence type="inferred from homology"/>
<comment type="similarity">
    <text evidence="13">Belongs to the class I-like SAM-binding methyltransferase superfamily. RsmB/NOP family.</text>
</comment>
<evidence type="ECO:0000256" key="1">
    <source>
        <dbReference type="ARBA" id="ARBA00002724"/>
    </source>
</evidence>
<gene>
    <name evidence="15" type="primary">rsmB</name>
    <name evidence="15" type="ORF">H8709_08745</name>
</gene>
<evidence type="ECO:0000256" key="2">
    <source>
        <dbReference type="ARBA" id="ARBA00004496"/>
    </source>
</evidence>
<evidence type="ECO:0000256" key="13">
    <source>
        <dbReference type="PROSITE-ProRule" id="PRU01023"/>
    </source>
</evidence>
<evidence type="ECO:0000256" key="12">
    <source>
        <dbReference type="ARBA" id="ARBA00047283"/>
    </source>
</evidence>
<evidence type="ECO:0000256" key="9">
    <source>
        <dbReference type="ARBA" id="ARBA00022884"/>
    </source>
</evidence>
<protein>
    <recommendedName>
        <fullName evidence="3">16S rRNA (cytosine(967)-C(5))-methyltransferase</fullName>
        <ecNumber evidence="3">2.1.1.176</ecNumber>
    </recommendedName>
    <alternativeName>
        <fullName evidence="10">16S rRNA m5C967 methyltransferase</fullName>
    </alternativeName>
    <alternativeName>
        <fullName evidence="11">rRNA (cytosine-C(5)-)-methyltransferase RsmB</fullName>
    </alternativeName>
</protein>
<dbReference type="InterPro" id="IPR006027">
    <property type="entry name" value="NusB_RsmB_TIM44"/>
</dbReference>
<comment type="caution">
    <text evidence="15">The sequence shown here is derived from an EMBL/GenBank/DDBJ whole genome shotgun (WGS) entry which is preliminary data.</text>
</comment>
<dbReference type="SUPFAM" id="SSF48013">
    <property type="entry name" value="NusB-like"/>
    <property type="match status" value="1"/>
</dbReference>
<reference evidence="15" key="1">
    <citation type="submission" date="2020-08" db="EMBL/GenBank/DDBJ databases">
        <title>Genome public.</title>
        <authorList>
            <person name="Liu C."/>
            <person name="Sun Q."/>
        </authorList>
    </citation>
    <scope>NUCLEOTIDE SEQUENCE</scope>
    <source>
        <strain evidence="15">NSJ-54</strain>
    </source>
</reference>
<evidence type="ECO:0000256" key="10">
    <source>
        <dbReference type="ARBA" id="ARBA00030399"/>
    </source>
</evidence>
<feature type="binding site" evidence="13">
    <location>
        <position position="285"/>
    </location>
    <ligand>
        <name>S-adenosyl-L-methionine</name>
        <dbReference type="ChEBI" id="CHEBI:59789"/>
    </ligand>
</feature>
<comment type="subcellular location">
    <subcellularLocation>
        <location evidence="2">Cytoplasm</location>
    </subcellularLocation>
</comment>
<evidence type="ECO:0000256" key="7">
    <source>
        <dbReference type="ARBA" id="ARBA00022679"/>
    </source>
</evidence>
<comment type="catalytic activity">
    <reaction evidence="12">
        <text>cytidine(967) in 16S rRNA + S-adenosyl-L-methionine = 5-methylcytidine(967) in 16S rRNA + S-adenosyl-L-homocysteine + H(+)</text>
        <dbReference type="Rhea" id="RHEA:42748"/>
        <dbReference type="Rhea" id="RHEA-COMP:10219"/>
        <dbReference type="Rhea" id="RHEA-COMP:10220"/>
        <dbReference type="ChEBI" id="CHEBI:15378"/>
        <dbReference type="ChEBI" id="CHEBI:57856"/>
        <dbReference type="ChEBI" id="CHEBI:59789"/>
        <dbReference type="ChEBI" id="CHEBI:74483"/>
        <dbReference type="ChEBI" id="CHEBI:82748"/>
        <dbReference type="EC" id="2.1.1.176"/>
    </reaction>
</comment>
<dbReference type="InterPro" id="IPR023267">
    <property type="entry name" value="RCMT"/>
</dbReference>
<dbReference type="EMBL" id="JACRTC010000006">
    <property type="protein sequence ID" value="MBC8570913.1"/>
    <property type="molecule type" value="Genomic_DNA"/>
</dbReference>
<dbReference type="Pfam" id="PF01029">
    <property type="entry name" value="NusB"/>
    <property type="match status" value="1"/>
</dbReference>
<feature type="binding site" evidence="13">
    <location>
        <position position="329"/>
    </location>
    <ligand>
        <name>S-adenosyl-L-methionine</name>
        <dbReference type="ChEBI" id="CHEBI:59789"/>
    </ligand>
</feature>
<dbReference type="PANTHER" id="PTHR22807:SF53">
    <property type="entry name" value="RIBOSOMAL RNA SMALL SUBUNIT METHYLTRANSFERASE B-RELATED"/>
    <property type="match status" value="1"/>
</dbReference>
<dbReference type="GO" id="GO:0003723">
    <property type="term" value="F:RNA binding"/>
    <property type="evidence" value="ECO:0007669"/>
    <property type="project" value="UniProtKB-UniRule"/>
</dbReference>
<dbReference type="InterPro" id="IPR029063">
    <property type="entry name" value="SAM-dependent_MTases_sf"/>
</dbReference>
<dbReference type="GO" id="GO:0005737">
    <property type="term" value="C:cytoplasm"/>
    <property type="evidence" value="ECO:0007669"/>
    <property type="project" value="UniProtKB-SubCell"/>
</dbReference>
<dbReference type="RefSeq" id="WP_262398007.1">
    <property type="nucleotide sequence ID" value="NZ_JACRTC010000006.1"/>
</dbReference>